<sequence>MAEWLRRFPAKEVGIARARSNRVGVVYFSPSHHKTTVSSGSSHVPSQCGWAQPIHRHTQPTHTPRPGQLVDSPPLFPPQATCCPRGRWRTVC</sequence>
<evidence type="ECO:0000313" key="3">
    <source>
        <dbReference type="Proteomes" id="UP000765509"/>
    </source>
</evidence>
<evidence type="ECO:0000256" key="1">
    <source>
        <dbReference type="SAM" id="MobiDB-lite"/>
    </source>
</evidence>
<organism evidence="2 3">
    <name type="scientific">Austropuccinia psidii MF-1</name>
    <dbReference type="NCBI Taxonomy" id="1389203"/>
    <lineage>
        <taxon>Eukaryota</taxon>
        <taxon>Fungi</taxon>
        <taxon>Dikarya</taxon>
        <taxon>Basidiomycota</taxon>
        <taxon>Pucciniomycotina</taxon>
        <taxon>Pucciniomycetes</taxon>
        <taxon>Pucciniales</taxon>
        <taxon>Sphaerophragmiaceae</taxon>
        <taxon>Austropuccinia</taxon>
    </lineage>
</organism>
<dbReference type="Proteomes" id="UP000765509">
    <property type="component" value="Unassembled WGS sequence"/>
</dbReference>
<keyword evidence="3" id="KW-1185">Reference proteome</keyword>
<feature type="region of interest" description="Disordered" evidence="1">
    <location>
        <begin position="54"/>
        <end position="76"/>
    </location>
</feature>
<proteinExistence type="predicted"/>
<accession>A0A9Q3PBJ9</accession>
<evidence type="ECO:0000313" key="2">
    <source>
        <dbReference type="EMBL" id="MBW0555230.1"/>
    </source>
</evidence>
<dbReference type="EMBL" id="AVOT02062139">
    <property type="protein sequence ID" value="MBW0555230.1"/>
    <property type="molecule type" value="Genomic_DNA"/>
</dbReference>
<reference evidence="2" key="1">
    <citation type="submission" date="2021-03" db="EMBL/GenBank/DDBJ databases">
        <title>Draft genome sequence of rust myrtle Austropuccinia psidii MF-1, a brazilian biotype.</title>
        <authorList>
            <person name="Quecine M.C."/>
            <person name="Pachon D.M.R."/>
            <person name="Bonatelli M.L."/>
            <person name="Correr F.H."/>
            <person name="Franceschini L.M."/>
            <person name="Leite T.F."/>
            <person name="Margarido G.R.A."/>
            <person name="Almeida C.A."/>
            <person name="Ferrarezi J.A."/>
            <person name="Labate C.A."/>
        </authorList>
    </citation>
    <scope>NUCLEOTIDE SEQUENCE</scope>
    <source>
        <strain evidence="2">MF-1</strain>
    </source>
</reference>
<dbReference type="AlphaFoldDB" id="A0A9Q3PBJ9"/>
<comment type="caution">
    <text evidence="2">The sequence shown here is derived from an EMBL/GenBank/DDBJ whole genome shotgun (WGS) entry which is preliminary data.</text>
</comment>
<gene>
    <name evidence="2" type="ORF">O181_094945</name>
</gene>
<protein>
    <submittedName>
        <fullName evidence="2">Uncharacterized protein</fullName>
    </submittedName>
</protein>
<name>A0A9Q3PBJ9_9BASI</name>